<evidence type="ECO:0000313" key="2">
    <source>
        <dbReference type="EMBL" id="KAJ1913678.1"/>
    </source>
</evidence>
<accession>A0A9W7ZVW9</accession>
<protein>
    <submittedName>
        <fullName evidence="2">Uncharacterized protein</fullName>
    </submittedName>
</protein>
<sequence>MHLDMRSSHKEKQLRDISKAFWMINNMAEFTWSKYLDAMSMKHTLYVNNKMHSIKHITGWLVEDAKMTVNGWMSMTSFEKTMSDSIETNLCILQKKLLKSQHQSPRLLLINDRGHKASGKTKALPSLLTTAIMSSKPTFYETSKISELLIEIGIDNLSSQITERCQCFCDYLNTRKQLQFHMRSDQNKCPMVESIVDYLSIEKSPNSPKCICPKICSSRYDCIVLAKRRWNLQNVKKKGIDVAWFARPPTDGDMTRSGIVAGGSSELSLESTGCPQNLYSPHTPRFIGQYDQAASTVPLPDTIEIDLANPSVVGSHNGIPFTDKLQISPEYHIPANAGDSSKDGRAGGNSNPASPLSLNNDISSPFSLQNNELNSISVIISAIDNLLNEPPYSTNEDEEPFLDMSSVESVDGENKTNHSKFSRSKISLFKPSIATTPYYRHNLDSIPSKPCSANVTATTTITETDTKGKGKARRVSNRRKKAPNISSAARTFRDGSKTLSSASENVDDYDANGSETGLIRKLSIISSNINVIDNFLSEPAKCAKTSENL</sequence>
<proteinExistence type="predicted"/>
<dbReference type="Proteomes" id="UP001150538">
    <property type="component" value="Unassembled WGS sequence"/>
</dbReference>
<feature type="region of interest" description="Disordered" evidence="1">
    <location>
        <begin position="465"/>
        <end position="487"/>
    </location>
</feature>
<dbReference type="AlphaFoldDB" id="A0A9W7ZVW9"/>
<keyword evidence="3" id="KW-1185">Reference proteome</keyword>
<dbReference type="EMBL" id="JANBPU010000246">
    <property type="protein sequence ID" value="KAJ1913678.1"/>
    <property type="molecule type" value="Genomic_DNA"/>
</dbReference>
<evidence type="ECO:0000313" key="3">
    <source>
        <dbReference type="Proteomes" id="UP001150538"/>
    </source>
</evidence>
<reference evidence="2" key="1">
    <citation type="submission" date="2022-07" db="EMBL/GenBank/DDBJ databases">
        <title>Phylogenomic reconstructions and comparative analyses of Kickxellomycotina fungi.</title>
        <authorList>
            <person name="Reynolds N.K."/>
            <person name="Stajich J.E."/>
            <person name="Barry K."/>
            <person name="Grigoriev I.V."/>
            <person name="Crous P."/>
            <person name="Smith M.E."/>
        </authorList>
    </citation>
    <scope>NUCLEOTIDE SEQUENCE</scope>
    <source>
        <strain evidence="2">NBRC 100468</strain>
    </source>
</reference>
<feature type="compositionally biased region" description="Basic residues" evidence="1">
    <location>
        <begin position="469"/>
        <end position="482"/>
    </location>
</feature>
<name>A0A9W7ZVW9_9FUNG</name>
<feature type="compositionally biased region" description="Low complexity" evidence="1">
    <location>
        <begin position="349"/>
        <end position="358"/>
    </location>
</feature>
<evidence type="ECO:0000256" key="1">
    <source>
        <dbReference type="SAM" id="MobiDB-lite"/>
    </source>
</evidence>
<feature type="region of interest" description="Disordered" evidence="1">
    <location>
        <begin position="332"/>
        <end position="358"/>
    </location>
</feature>
<comment type="caution">
    <text evidence="2">The sequence shown here is derived from an EMBL/GenBank/DDBJ whole genome shotgun (WGS) entry which is preliminary data.</text>
</comment>
<gene>
    <name evidence="2" type="ORF">H4219_005103</name>
</gene>
<organism evidence="2 3">
    <name type="scientific">Mycoemilia scoparia</name>
    <dbReference type="NCBI Taxonomy" id="417184"/>
    <lineage>
        <taxon>Eukaryota</taxon>
        <taxon>Fungi</taxon>
        <taxon>Fungi incertae sedis</taxon>
        <taxon>Zoopagomycota</taxon>
        <taxon>Kickxellomycotina</taxon>
        <taxon>Kickxellomycetes</taxon>
        <taxon>Kickxellales</taxon>
        <taxon>Kickxellaceae</taxon>
        <taxon>Mycoemilia</taxon>
    </lineage>
</organism>